<accession>A0AAV4Q456</accession>
<gene>
    <name evidence="1" type="ORF">CEXT_576501</name>
</gene>
<dbReference type="AlphaFoldDB" id="A0AAV4Q456"/>
<evidence type="ECO:0000313" key="1">
    <source>
        <dbReference type="EMBL" id="GIY03219.1"/>
    </source>
</evidence>
<comment type="caution">
    <text evidence="1">The sequence shown here is derived from an EMBL/GenBank/DDBJ whole genome shotgun (WGS) entry which is preliminary data.</text>
</comment>
<keyword evidence="2" id="KW-1185">Reference proteome</keyword>
<reference evidence="1 2" key="1">
    <citation type="submission" date="2021-06" db="EMBL/GenBank/DDBJ databases">
        <title>Caerostris extrusa draft genome.</title>
        <authorList>
            <person name="Kono N."/>
            <person name="Arakawa K."/>
        </authorList>
    </citation>
    <scope>NUCLEOTIDE SEQUENCE [LARGE SCALE GENOMIC DNA]</scope>
</reference>
<dbReference type="Proteomes" id="UP001054945">
    <property type="component" value="Unassembled WGS sequence"/>
</dbReference>
<name>A0AAV4Q456_CAEEX</name>
<protein>
    <recommendedName>
        <fullName evidence="3">Ycf15</fullName>
    </recommendedName>
</protein>
<proteinExistence type="predicted"/>
<dbReference type="EMBL" id="BPLR01005556">
    <property type="protein sequence ID" value="GIY03219.1"/>
    <property type="molecule type" value="Genomic_DNA"/>
</dbReference>
<sequence>MLKWDRIPEQLKSIALATIESRFSESETLLLFTGHGWIIYPTEEEEYKVGIQSNFSRRKKVCFSKSFTLQLQPVFMEPDRIYMIPEYSFYSI</sequence>
<organism evidence="1 2">
    <name type="scientific">Caerostris extrusa</name>
    <name type="common">Bark spider</name>
    <name type="synonym">Caerostris bankana</name>
    <dbReference type="NCBI Taxonomy" id="172846"/>
    <lineage>
        <taxon>Eukaryota</taxon>
        <taxon>Metazoa</taxon>
        <taxon>Ecdysozoa</taxon>
        <taxon>Arthropoda</taxon>
        <taxon>Chelicerata</taxon>
        <taxon>Arachnida</taxon>
        <taxon>Araneae</taxon>
        <taxon>Araneomorphae</taxon>
        <taxon>Entelegynae</taxon>
        <taxon>Araneoidea</taxon>
        <taxon>Araneidae</taxon>
        <taxon>Caerostris</taxon>
    </lineage>
</organism>
<evidence type="ECO:0000313" key="2">
    <source>
        <dbReference type="Proteomes" id="UP001054945"/>
    </source>
</evidence>
<evidence type="ECO:0008006" key="3">
    <source>
        <dbReference type="Google" id="ProtNLM"/>
    </source>
</evidence>